<gene>
    <name evidence="2" type="ORF">GCM10022406_07440</name>
</gene>
<feature type="chain" id="PRO_5047241367" description="Erythromycin esterase family protein" evidence="1">
    <location>
        <begin position="22"/>
        <end position="863"/>
    </location>
</feature>
<comment type="caution">
    <text evidence="2">The sequence shown here is derived from an EMBL/GenBank/DDBJ whole genome shotgun (WGS) entry which is preliminary data.</text>
</comment>
<dbReference type="SUPFAM" id="SSF49464">
    <property type="entry name" value="Carboxypeptidase regulatory domain-like"/>
    <property type="match status" value="1"/>
</dbReference>
<dbReference type="PANTHER" id="PTHR31299">
    <property type="entry name" value="ESTERASE, PUTATIVE (AFU_ORTHOLOGUE AFUA_1G05850)-RELATED"/>
    <property type="match status" value="1"/>
</dbReference>
<dbReference type="Gene3D" id="3.40.1660.10">
    <property type="entry name" value="EreA-like (biosynthetic domain)"/>
    <property type="match status" value="2"/>
</dbReference>
<feature type="signal peptide" evidence="1">
    <location>
        <begin position="1"/>
        <end position="21"/>
    </location>
</feature>
<keyword evidence="3" id="KW-1185">Reference proteome</keyword>
<dbReference type="CDD" id="cd14728">
    <property type="entry name" value="Ere-like"/>
    <property type="match status" value="1"/>
</dbReference>
<sequence length="863" mass="94077">MALFTRLLTAGLLCASLAAPAQTTTAALVVHPIRSISTADTSFADLEFLTREIGSARVVLLGEPSHGEGNVFEAKARLVRFLQQRMGFTTLAFESGFYEVNKAQQQLDAGVSASEALGNSVFGIWTATQEFQPVEDLIAARKLRVTGFDSQLTGAYGEELVDDLEVFLESQKASAAINYDYLDEVLGFMQHFNGFPAGHTLGEWERNVKLADRLLAGAGTTPARRAAAEQWRQTLRSLQTMARDYVQNDPAVKDHRTFQARDNNPRDAQMADNLLWYLRQHPQEKVICWGATAHFANQMQLIDNAEIQQFRPMGWHVKKALGAQAYILGTATAGGSYAAVGEASQPIAAPPVGSMEARLDSLGAEYLFLNLKQNYGSRRFSAYSIMEYTPLVAEWAQVVDGILFLKTTRPPRLRTRPAAELVAVPDSAGQVARAAAGKVPAGATPGLVLRRAAPAAGNLTVRGRVTDRKTRAAVPFASVALPALGLGVMADAQGNFALAVPRTATGATLQVSSVGYGMVNVAVAAGPLAVVLTPQAYALGDVRVSGESLNPRKIMKRVLAAAPANYEQNDYVAQVYTRRQISNFDTLRHAVEYVSQIFEPAGYRHFGGGFLMMGPTQKHRVQETNVLVQSPTPLGPFDLAESGQGFYSAAADPVRISPLFKSRTLGKFVLRLDSVLQQGDETTYLISFAAKRANHRTTGTYLEAGYSGRVYVRQQDHAVVRYEALWQGDTVQMNATAHKYYGRQNLTARLYASVLTDSRTSHVVTYQKAATGRYYVATSAAQGISAGRVLGKRPFFNQKFCEEHFSVLPAGTLPLPANPELDPRFAGSETYQLNYVKHRPAFWQTYQRPAPAEPAPTLNAKQP</sequence>
<dbReference type="SUPFAM" id="SSF159501">
    <property type="entry name" value="EreA/ChaN-like"/>
    <property type="match status" value="1"/>
</dbReference>
<dbReference type="Pfam" id="PF13715">
    <property type="entry name" value="CarbopepD_reg_2"/>
    <property type="match status" value="1"/>
</dbReference>
<dbReference type="Proteomes" id="UP001499909">
    <property type="component" value="Unassembled WGS sequence"/>
</dbReference>
<dbReference type="InterPro" id="IPR008969">
    <property type="entry name" value="CarboxyPept-like_regulatory"/>
</dbReference>
<organism evidence="2 3">
    <name type="scientific">Hymenobacter algoricola</name>
    <dbReference type="NCBI Taxonomy" id="486267"/>
    <lineage>
        <taxon>Bacteria</taxon>
        <taxon>Pseudomonadati</taxon>
        <taxon>Bacteroidota</taxon>
        <taxon>Cytophagia</taxon>
        <taxon>Cytophagales</taxon>
        <taxon>Hymenobacteraceae</taxon>
        <taxon>Hymenobacter</taxon>
    </lineage>
</organism>
<protein>
    <recommendedName>
        <fullName evidence="4">Erythromycin esterase family protein</fullName>
    </recommendedName>
</protein>
<evidence type="ECO:0000313" key="3">
    <source>
        <dbReference type="Proteomes" id="UP001499909"/>
    </source>
</evidence>
<evidence type="ECO:0000256" key="1">
    <source>
        <dbReference type="SAM" id="SignalP"/>
    </source>
</evidence>
<dbReference type="EMBL" id="BAABDH010000015">
    <property type="protein sequence ID" value="GAA3923744.1"/>
    <property type="molecule type" value="Genomic_DNA"/>
</dbReference>
<dbReference type="InterPro" id="IPR007815">
    <property type="entry name" value="Emycin_Estase"/>
</dbReference>
<evidence type="ECO:0008006" key="4">
    <source>
        <dbReference type="Google" id="ProtNLM"/>
    </source>
</evidence>
<accession>A0ABP7MI51</accession>
<keyword evidence="1" id="KW-0732">Signal</keyword>
<dbReference type="PANTHER" id="PTHR31299:SF0">
    <property type="entry name" value="ESTERASE, PUTATIVE (AFU_ORTHOLOGUE AFUA_1G05850)-RELATED"/>
    <property type="match status" value="1"/>
</dbReference>
<name>A0ABP7MI51_9BACT</name>
<proteinExistence type="predicted"/>
<reference evidence="3" key="1">
    <citation type="journal article" date="2019" name="Int. J. Syst. Evol. Microbiol.">
        <title>The Global Catalogue of Microorganisms (GCM) 10K type strain sequencing project: providing services to taxonomists for standard genome sequencing and annotation.</title>
        <authorList>
            <consortium name="The Broad Institute Genomics Platform"/>
            <consortium name="The Broad Institute Genome Sequencing Center for Infectious Disease"/>
            <person name="Wu L."/>
            <person name="Ma J."/>
        </authorList>
    </citation>
    <scope>NUCLEOTIDE SEQUENCE [LARGE SCALE GENOMIC DNA]</scope>
    <source>
        <strain evidence="3">JCM 17214</strain>
    </source>
</reference>
<evidence type="ECO:0000313" key="2">
    <source>
        <dbReference type="EMBL" id="GAA3923744.1"/>
    </source>
</evidence>
<dbReference type="InterPro" id="IPR052036">
    <property type="entry name" value="Hydrolase/PRTase-associated"/>
</dbReference>
<dbReference type="Pfam" id="PF05139">
    <property type="entry name" value="Erythro_esteras"/>
    <property type="match status" value="1"/>
</dbReference>
<dbReference type="RefSeq" id="WP_345110268.1">
    <property type="nucleotide sequence ID" value="NZ_BAABDH010000015.1"/>
</dbReference>